<gene>
    <name evidence="2" type="ORF">SAMN04488129_11427</name>
</gene>
<dbReference type="SMART" id="SM00065">
    <property type="entry name" value="GAF"/>
    <property type="match status" value="1"/>
</dbReference>
<dbReference type="SUPFAM" id="SSF55073">
    <property type="entry name" value="Nucleotide cyclase"/>
    <property type="match status" value="1"/>
</dbReference>
<evidence type="ECO:0000259" key="1">
    <source>
        <dbReference type="PROSITE" id="PS50883"/>
    </source>
</evidence>
<accession>A0A1H7S8L4</accession>
<name>A0A1H7S8L4_9GAMM</name>
<dbReference type="InterPro" id="IPR003018">
    <property type="entry name" value="GAF"/>
</dbReference>
<dbReference type="Gene3D" id="3.30.450.40">
    <property type="match status" value="1"/>
</dbReference>
<dbReference type="Proteomes" id="UP000198807">
    <property type="component" value="Unassembled WGS sequence"/>
</dbReference>
<dbReference type="CDD" id="cd01948">
    <property type="entry name" value="EAL"/>
    <property type="match status" value="1"/>
</dbReference>
<dbReference type="InterPro" id="IPR001633">
    <property type="entry name" value="EAL_dom"/>
</dbReference>
<organism evidence="2 3">
    <name type="scientific">Halomonas daqiaonensis</name>
    <dbReference type="NCBI Taxonomy" id="650850"/>
    <lineage>
        <taxon>Bacteria</taxon>
        <taxon>Pseudomonadati</taxon>
        <taxon>Pseudomonadota</taxon>
        <taxon>Gammaproteobacteria</taxon>
        <taxon>Oceanospirillales</taxon>
        <taxon>Halomonadaceae</taxon>
        <taxon>Halomonas</taxon>
    </lineage>
</organism>
<dbReference type="Gene3D" id="3.20.20.450">
    <property type="entry name" value="EAL domain"/>
    <property type="match status" value="1"/>
</dbReference>
<dbReference type="STRING" id="650850.SAMN04488129_11427"/>
<keyword evidence="3" id="KW-1185">Reference proteome</keyword>
<dbReference type="Pfam" id="PF01590">
    <property type="entry name" value="GAF"/>
    <property type="match status" value="1"/>
</dbReference>
<dbReference type="PANTHER" id="PTHR43102">
    <property type="entry name" value="SLR1143 PROTEIN"/>
    <property type="match status" value="1"/>
</dbReference>
<dbReference type="InterPro" id="IPR029787">
    <property type="entry name" value="Nucleotide_cyclase"/>
</dbReference>
<dbReference type="Gene3D" id="3.30.70.270">
    <property type="match status" value="1"/>
</dbReference>
<reference evidence="3" key="1">
    <citation type="submission" date="2016-10" db="EMBL/GenBank/DDBJ databases">
        <authorList>
            <person name="Varghese N."/>
            <person name="Submissions S."/>
        </authorList>
    </citation>
    <scope>NUCLEOTIDE SEQUENCE [LARGE SCALE GENOMIC DNA]</scope>
    <source>
        <strain evidence="3">CGMCC 1.9150</strain>
    </source>
</reference>
<sequence>MAEARGIIDELVAEKARPSLTWLNHWRDTASHELFGSRVLEALRLSLPLPTHSPSWPRLFESLEQHCRDHCISTHTITLEIAATGILGNAAALESLEDPIARGFRLCLDGVSMVARLEGDSSLFTEIKADRGLVTTLSNETRDRLRSIIDLGHRQGLILTVAGVEDQATMDCLRELGGPVVQGDLVSPPLPGSEVLEWFRVRERQREAQRLEALRATGLLDTSPEERFDRLTRLAQHLLEVPVTLITMVDRDRQWFKSRQGLEVQETPRDIAFCHSTIQRDELMEVPDARRDERFSENPLVTGPPYIRFYAGQPLCLATGEKLGSLCIIETQPRRLEEHEKELLSYLAEHVEEELAARFPVTRDNTSGLLDESMFLIRANSALSLCRQFGFNTVLAKVSVTNIPSIQERHGDAAVDELIQQLGSVITTAATPAELVGRYGNDVVVLLMEATLGEVRALCEELEIAILEWISQRPDGKPGIDCHIYVASATFDENATLDSIWAGEWTRYATID</sequence>
<proteinExistence type="predicted"/>
<dbReference type="Pfam" id="PF00990">
    <property type="entry name" value="GGDEF"/>
    <property type="match status" value="1"/>
</dbReference>
<feature type="domain" description="EAL" evidence="1">
    <location>
        <begin position="1"/>
        <end position="203"/>
    </location>
</feature>
<dbReference type="PANTHER" id="PTHR43102:SF2">
    <property type="entry name" value="GAF DOMAIN-CONTAINING PROTEIN"/>
    <property type="match status" value="1"/>
</dbReference>
<dbReference type="InterPro" id="IPR000160">
    <property type="entry name" value="GGDEF_dom"/>
</dbReference>
<dbReference type="EMBL" id="FOBC01000014">
    <property type="protein sequence ID" value="SEL68970.1"/>
    <property type="molecule type" value="Genomic_DNA"/>
</dbReference>
<evidence type="ECO:0000313" key="2">
    <source>
        <dbReference type="EMBL" id="SEL68970.1"/>
    </source>
</evidence>
<dbReference type="InterPro" id="IPR029016">
    <property type="entry name" value="GAF-like_dom_sf"/>
</dbReference>
<dbReference type="SUPFAM" id="SSF141868">
    <property type="entry name" value="EAL domain-like"/>
    <property type="match status" value="1"/>
</dbReference>
<dbReference type="InterPro" id="IPR035919">
    <property type="entry name" value="EAL_sf"/>
</dbReference>
<dbReference type="SMART" id="SM00052">
    <property type="entry name" value="EAL"/>
    <property type="match status" value="1"/>
</dbReference>
<dbReference type="OrthoDB" id="9812358at2"/>
<dbReference type="AlphaFoldDB" id="A0A1H7S8L4"/>
<dbReference type="PROSITE" id="PS50883">
    <property type="entry name" value="EAL"/>
    <property type="match status" value="1"/>
</dbReference>
<dbReference type="InterPro" id="IPR043128">
    <property type="entry name" value="Rev_trsase/Diguanyl_cyclase"/>
</dbReference>
<dbReference type="Pfam" id="PF00563">
    <property type="entry name" value="EAL"/>
    <property type="match status" value="1"/>
</dbReference>
<evidence type="ECO:0000313" key="3">
    <source>
        <dbReference type="Proteomes" id="UP000198807"/>
    </source>
</evidence>
<protein>
    <submittedName>
        <fullName evidence="2">EAL domain, c-di-GMP-specific phosphodiesterase class I (Or its enzymatically inactive variant)</fullName>
    </submittedName>
</protein>
<dbReference type="SUPFAM" id="SSF55781">
    <property type="entry name" value="GAF domain-like"/>
    <property type="match status" value="1"/>
</dbReference>